<evidence type="ECO:0000313" key="2">
    <source>
        <dbReference type="Proteomes" id="UP000000600"/>
    </source>
</evidence>
<proteinExistence type="predicted"/>
<dbReference type="RefSeq" id="XP_001445856.1">
    <property type="nucleotide sequence ID" value="XM_001445819.1"/>
</dbReference>
<dbReference type="HOGENOM" id="CLU_1605894_0_0_1"/>
<dbReference type="OrthoDB" id="10573828at2759"/>
<dbReference type="KEGG" id="ptm:GSPATT00013889001"/>
<dbReference type="GeneID" id="5031640"/>
<organism evidence="1 2">
    <name type="scientific">Paramecium tetraurelia</name>
    <dbReference type="NCBI Taxonomy" id="5888"/>
    <lineage>
        <taxon>Eukaryota</taxon>
        <taxon>Sar</taxon>
        <taxon>Alveolata</taxon>
        <taxon>Ciliophora</taxon>
        <taxon>Intramacronucleata</taxon>
        <taxon>Oligohymenophorea</taxon>
        <taxon>Peniculida</taxon>
        <taxon>Parameciidae</taxon>
        <taxon>Paramecium</taxon>
    </lineage>
</organism>
<dbReference type="AlphaFoldDB" id="A0D5Z2"/>
<protein>
    <submittedName>
        <fullName evidence="1">Uncharacterized protein</fullName>
    </submittedName>
</protein>
<sequence length="166" mass="19793">MKNEIEAIMNTNYYKRYHQTKVSLLIYFDLTTISITDFDLNPKRDLVISQLYNQGQNSNTTRESQNLDCQQPLSVQFINCQIYYYQDNSNNQDIDRQINKITQRMQTGNPITLIYNSDESSYDYLDAKFQSLIDSQTKWLQGTDQYMQKGFLKIRWSKQFESNKQQ</sequence>
<keyword evidence="2" id="KW-1185">Reference proteome</keyword>
<dbReference type="EMBL" id="CT868307">
    <property type="protein sequence ID" value="CAK78459.1"/>
    <property type="molecule type" value="Genomic_DNA"/>
</dbReference>
<evidence type="ECO:0000313" key="1">
    <source>
        <dbReference type="EMBL" id="CAK78459.1"/>
    </source>
</evidence>
<reference evidence="1 2" key="1">
    <citation type="journal article" date="2006" name="Nature">
        <title>Global trends of whole-genome duplications revealed by the ciliate Paramecium tetraurelia.</title>
        <authorList>
            <consortium name="Genoscope"/>
            <person name="Aury J.-M."/>
            <person name="Jaillon O."/>
            <person name="Duret L."/>
            <person name="Noel B."/>
            <person name="Jubin C."/>
            <person name="Porcel B.M."/>
            <person name="Segurens B."/>
            <person name="Daubin V."/>
            <person name="Anthouard V."/>
            <person name="Aiach N."/>
            <person name="Arnaiz O."/>
            <person name="Billaut A."/>
            <person name="Beisson J."/>
            <person name="Blanc I."/>
            <person name="Bouhouche K."/>
            <person name="Camara F."/>
            <person name="Duharcourt S."/>
            <person name="Guigo R."/>
            <person name="Gogendeau D."/>
            <person name="Katinka M."/>
            <person name="Keller A.-M."/>
            <person name="Kissmehl R."/>
            <person name="Klotz C."/>
            <person name="Koll F."/>
            <person name="Le Moue A."/>
            <person name="Lepere C."/>
            <person name="Malinsky S."/>
            <person name="Nowacki M."/>
            <person name="Nowak J.K."/>
            <person name="Plattner H."/>
            <person name="Poulain J."/>
            <person name="Ruiz F."/>
            <person name="Serrano V."/>
            <person name="Zagulski M."/>
            <person name="Dessen P."/>
            <person name="Betermier M."/>
            <person name="Weissenbach J."/>
            <person name="Scarpelli C."/>
            <person name="Schachter V."/>
            <person name="Sperling L."/>
            <person name="Meyer E."/>
            <person name="Cohen J."/>
            <person name="Wincker P."/>
        </authorList>
    </citation>
    <scope>NUCLEOTIDE SEQUENCE [LARGE SCALE GENOMIC DNA]</scope>
    <source>
        <strain evidence="1 2">Stock d4-2</strain>
    </source>
</reference>
<dbReference type="Proteomes" id="UP000000600">
    <property type="component" value="Unassembled WGS sequence"/>
</dbReference>
<gene>
    <name evidence="1" type="ORF">GSPATT00013889001</name>
</gene>
<dbReference type="InParanoid" id="A0D5Z2"/>
<name>A0D5Z2_PARTE</name>
<accession>A0D5Z2</accession>